<accession>A0A2U1ZU76</accession>
<evidence type="ECO:0000256" key="1">
    <source>
        <dbReference type="SAM" id="Coils"/>
    </source>
</evidence>
<dbReference type="EMBL" id="PYHR01000002">
    <property type="protein sequence ID" value="PWD50526.1"/>
    <property type="molecule type" value="Genomic_DNA"/>
</dbReference>
<reference evidence="3 4" key="1">
    <citation type="submission" date="2018-03" db="EMBL/GenBank/DDBJ databases">
        <title>Genome assembly of novel Miniimonas species PCH200.</title>
        <authorList>
            <person name="Thakur V."/>
            <person name="Kumar V."/>
            <person name="Singh D."/>
        </authorList>
    </citation>
    <scope>NUCLEOTIDE SEQUENCE [LARGE SCALE GENOMIC DNA]</scope>
    <source>
        <strain evidence="3 4">PCH200</strain>
    </source>
</reference>
<proteinExistence type="predicted"/>
<protein>
    <submittedName>
        <fullName evidence="3">Uncharacterized protein</fullName>
    </submittedName>
</protein>
<evidence type="ECO:0000313" key="3">
    <source>
        <dbReference type="EMBL" id="PWD50526.1"/>
    </source>
</evidence>
<name>A0A2U1ZU76_9MICO</name>
<sequence>MSDERRFELAAKFDDSSGREPTFAVGRVEAASFSDEVQGTLSSHPVEAGAWVAAPQTWVGPGRPAHLQGVLKADRGGKKEWSEARLVSGHRRKKRIRRPRRIPRGLMNLELVATAFTEQANVRAEQRETIRRTSSGMEATARRLRQQSEAPMLDGLQGDPARIAYLTLALHLMDAADAMENTLRALDIVENAMRDANEEFQRIRKIELAPGHKSLLALGELIALPGVGTLTPADAERHWMLEVDKEQKLAARQAMDEFDSALARAASLVRPIEVPTFPDDETRTPVDPIVERPSIVVDPKEAPEDSQVAKETPGGPSGAGAAAAGAAAAGGAARAARSAAGRAFAGGGGGGGGGARAAEKEKWVSTRHLHDTGPDGTMDPAAAARSEQRTPSLGTVTPAGEGGHLAPMVGGQGGSTGGEEESGTAIVRDTAQEEAATAAAVAAASATAGSRGSIEAAPAESDDW</sequence>
<feature type="coiled-coil region" evidence="1">
    <location>
        <begin position="179"/>
        <end position="206"/>
    </location>
</feature>
<feature type="region of interest" description="Disordered" evidence="2">
    <location>
        <begin position="275"/>
        <end position="322"/>
    </location>
</feature>
<feature type="compositionally biased region" description="Gly residues" evidence="2">
    <location>
        <begin position="346"/>
        <end position="355"/>
    </location>
</feature>
<dbReference type="AlphaFoldDB" id="A0A2U1ZU76"/>
<gene>
    <name evidence="3" type="ORF">C8046_07555</name>
</gene>
<keyword evidence="1" id="KW-0175">Coiled coil</keyword>
<comment type="caution">
    <text evidence="3">The sequence shown here is derived from an EMBL/GenBank/DDBJ whole genome shotgun (WGS) entry which is preliminary data.</text>
</comment>
<feature type="region of interest" description="Disordered" evidence="2">
    <location>
        <begin position="444"/>
        <end position="464"/>
    </location>
</feature>
<keyword evidence="4" id="KW-1185">Reference proteome</keyword>
<dbReference type="OrthoDB" id="9848435at2"/>
<feature type="region of interest" description="Disordered" evidence="2">
    <location>
        <begin position="346"/>
        <end position="425"/>
    </location>
</feature>
<dbReference type="Proteomes" id="UP000245166">
    <property type="component" value="Unassembled WGS sequence"/>
</dbReference>
<organism evidence="3 4">
    <name type="scientific">Serinibacter arcticus</name>
    <dbReference type="NCBI Taxonomy" id="1655435"/>
    <lineage>
        <taxon>Bacteria</taxon>
        <taxon>Bacillati</taxon>
        <taxon>Actinomycetota</taxon>
        <taxon>Actinomycetes</taxon>
        <taxon>Micrococcales</taxon>
        <taxon>Beutenbergiaceae</taxon>
        <taxon>Serinibacter</taxon>
    </lineage>
</organism>
<feature type="compositionally biased region" description="Basic and acidic residues" evidence="2">
    <location>
        <begin position="357"/>
        <end position="373"/>
    </location>
</feature>
<evidence type="ECO:0000313" key="4">
    <source>
        <dbReference type="Proteomes" id="UP000245166"/>
    </source>
</evidence>
<dbReference type="RefSeq" id="WP_109228907.1">
    <property type="nucleotide sequence ID" value="NZ_PYHR01000002.1"/>
</dbReference>
<evidence type="ECO:0000256" key="2">
    <source>
        <dbReference type="SAM" id="MobiDB-lite"/>
    </source>
</evidence>